<keyword evidence="5" id="KW-0677">Repeat</keyword>
<feature type="zinc finger region" description="C3H1-type" evidence="9">
    <location>
        <begin position="289"/>
        <end position="319"/>
    </location>
</feature>
<evidence type="ECO:0000256" key="1">
    <source>
        <dbReference type="ARBA" id="ARBA00000900"/>
    </source>
</evidence>
<dbReference type="PANTHER" id="PTHR11224">
    <property type="entry name" value="MAKORIN-RELATED"/>
    <property type="match status" value="1"/>
</dbReference>
<dbReference type="InterPro" id="IPR018957">
    <property type="entry name" value="Znf_C3HC4_RING-type"/>
</dbReference>
<dbReference type="FunFam" id="3.30.40.10:FF:000117">
    <property type="entry name" value="Probable E3 ubiquitin-protein ligase makorin-1"/>
    <property type="match status" value="1"/>
</dbReference>
<evidence type="ECO:0000313" key="13">
    <source>
        <dbReference type="Proteomes" id="UP000887540"/>
    </source>
</evidence>
<dbReference type="PROSITE" id="PS50089">
    <property type="entry name" value="ZF_RING_2"/>
    <property type="match status" value="1"/>
</dbReference>
<dbReference type="Pfam" id="PF00642">
    <property type="entry name" value="zf-CCCH"/>
    <property type="match status" value="1"/>
</dbReference>
<feature type="domain" description="C3H1-type" evidence="12">
    <location>
        <begin position="289"/>
        <end position="319"/>
    </location>
</feature>
<dbReference type="Pfam" id="PF14608">
    <property type="entry name" value="zf-CCCH_2"/>
    <property type="match status" value="2"/>
</dbReference>
<dbReference type="PANTHER" id="PTHR11224:SF10">
    <property type="entry name" value="IP09428P-RELATED"/>
    <property type="match status" value="1"/>
</dbReference>
<dbReference type="GO" id="GO:0061630">
    <property type="term" value="F:ubiquitin protein ligase activity"/>
    <property type="evidence" value="ECO:0007669"/>
    <property type="project" value="UniProtKB-EC"/>
</dbReference>
<dbReference type="Gene3D" id="4.10.1000.10">
    <property type="entry name" value="Zinc finger, CCCH-type"/>
    <property type="match status" value="1"/>
</dbReference>
<dbReference type="InterPro" id="IPR013083">
    <property type="entry name" value="Znf_RING/FYVE/PHD"/>
</dbReference>
<evidence type="ECO:0000256" key="4">
    <source>
        <dbReference type="ARBA" id="ARBA00022723"/>
    </source>
</evidence>
<keyword evidence="4 9" id="KW-0479">Metal-binding</keyword>
<keyword evidence="7" id="KW-0833">Ubl conjugation pathway</keyword>
<dbReference type="AlphaFoldDB" id="A0A914EP92"/>
<organism evidence="13 14">
    <name type="scientific">Acrobeloides nanus</name>
    <dbReference type="NCBI Taxonomy" id="290746"/>
    <lineage>
        <taxon>Eukaryota</taxon>
        <taxon>Metazoa</taxon>
        <taxon>Ecdysozoa</taxon>
        <taxon>Nematoda</taxon>
        <taxon>Chromadorea</taxon>
        <taxon>Rhabditida</taxon>
        <taxon>Tylenchina</taxon>
        <taxon>Cephalobomorpha</taxon>
        <taxon>Cephaloboidea</taxon>
        <taxon>Cephalobidae</taxon>
        <taxon>Acrobeloides</taxon>
    </lineage>
</organism>
<feature type="region of interest" description="Disordered" evidence="10">
    <location>
        <begin position="100"/>
        <end position="119"/>
    </location>
</feature>
<dbReference type="SMART" id="SM00184">
    <property type="entry name" value="RING"/>
    <property type="match status" value="1"/>
</dbReference>
<evidence type="ECO:0000256" key="10">
    <source>
        <dbReference type="SAM" id="MobiDB-lite"/>
    </source>
</evidence>
<dbReference type="CDD" id="cd16521">
    <property type="entry name" value="RING-HC_MKRN"/>
    <property type="match status" value="1"/>
</dbReference>
<dbReference type="PROSITE" id="PS00518">
    <property type="entry name" value="ZF_RING_1"/>
    <property type="match status" value="1"/>
</dbReference>
<dbReference type="EC" id="2.3.2.27" evidence="2"/>
<protein>
    <recommendedName>
        <fullName evidence="2">RING-type E3 ubiquitin transferase</fullName>
        <ecNumber evidence="2">2.3.2.27</ecNumber>
    </recommendedName>
</protein>
<feature type="zinc finger region" description="C3H1-type" evidence="9">
    <location>
        <begin position="3"/>
        <end position="30"/>
    </location>
</feature>
<evidence type="ECO:0000313" key="14">
    <source>
        <dbReference type="WBParaSite" id="ACRNAN_scaffold969.g22322.t1"/>
    </source>
</evidence>
<evidence type="ECO:0000259" key="12">
    <source>
        <dbReference type="PROSITE" id="PS50103"/>
    </source>
</evidence>
<dbReference type="InterPro" id="IPR045072">
    <property type="entry name" value="MKRN-like"/>
</dbReference>
<dbReference type="InterPro" id="IPR000571">
    <property type="entry name" value="Znf_CCCH"/>
</dbReference>
<dbReference type="PROSITE" id="PS50103">
    <property type="entry name" value="ZF_C3H1"/>
    <property type="match status" value="4"/>
</dbReference>
<dbReference type="InterPro" id="IPR036855">
    <property type="entry name" value="Znf_CCCH_sf"/>
</dbReference>
<feature type="domain" description="C3H1-type" evidence="12">
    <location>
        <begin position="136"/>
        <end position="163"/>
    </location>
</feature>
<keyword evidence="8 9" id="KW-0862">Zinc</keyword>
<keyword evidence="13" id="KW-1185">Reference proteome</keyword>
<dbReference type="Proteomes" id="UP000887540">
    <property type="component" value="Unplaced"/>
</dbReference>
<dbReference type="SUPFAM" id="SSF90229">
    <property type="entry name" value="CCCH zinc finger"/>
    <property type="match status" value="3"/>
</dbReference>
<dbReference type="InterPro" id="IPR041367">
    <property type="entry name" value="Znf-CCCH_4"/>
</dbReference>
<dbReference type="Gene3D" id="3.30.40.10">
    <property type="entry name" value="Zinc/RING finger domain, C3HC4 (zinc finger)"/>
    <property type="match status" value="1"/>
</dbReference>
<dbReference type="Pfam" id="PF00097">
    <property type="entry name" value="zf-C3HC4"/>
    <property type="match status" value="1"/>
</dbReference>
<evidence type="ECO:0000256" key="9">
    <source>
        <dbReference type="PROSITE-ProRule" id="PRU00723"/>
    </source>
</evidence>
<evidence type="ECO:0000256" key="5">
    <source>
        <dbReference type="ARBA" id="ARBA00022737"/>
    </source>
</evidence>
<dbReference type="SMART" id="SM00356">
    <property type="entry name" value="ZnF_C3H1"/>
    <property type="match status" value="4"/>
</dbReference>
<feature type="domain" description="C3H1-type" evidence="12">
    <location>
        <begin position="31"/>
        <end position="58"/>
    </location>
</feature>
<keyword evidence="3" id="KW-0808">Transferase</keyword>
<dbReference type="InterPro" id="IPR001841">
    <property type="entry name" value="Znf_RING"/>
</dbReference>
<sequence>MNSSNLPLCRYFVNNACFKGNECPYSHDRNAKPDMTCRYYLAGHCAYGSKCRYDHVKPKNLDTLSESFGPAIGQPSQSTKKNNDVSSFTYDKMMASSSNASALEPVPNPWNKSSSEPLSDFNELSNELNSLQNMQPDQVPLCPYYEMGFCVSGDECQFIHGMMCDMCGRMVLHPYNEDQRKEHHRSCLAEHEKAMEEAFAEARSAEKQCGICMEKIVEKNLRFGILQNCKHCFCLACIRNWRKSTTSFEAKTVRSCPECRIHSDYIIPSSLWVEDQDEKNRLTGAYRENMKQKQCKYMKSGQIDDCPFGNKCFYKHQLPDGTLVEGDSPRALRKRRKFVLDLFVTDLSPDDSDEEDSVLTDLIRTLYRSVAH</sequence>
<name>A0A914EP92_9BILA</name>
<evidence type="ECO:0000256" key="3">
    <source>
        <dbReference type="ARBA" id="ARBA00022679"/>
    </source>
</evidence>
<dbReference type="WBParaSite" id="ACRNAN_scaffold969.g22322.t1">
    <property type="protein sequence ID" value="ACRNAN_scaffold969.g22322.t1"/>
    <property type="gene ID" value="ACRNAN_scaffold969.g22322"/>
</dbReference>
<evidence type="ECO:0000256" key="2">
    <source>
        <dbReference type="ARBA" id="ARBA00012483"/>
    </source>
</evidence>
<dbReference type="InterPro" id="IPR017907">
    <property type="entry name" value="Znf_RING_CS"/>
</dbReference>
<feature type="domain" description="C3H1-type" evidence="12">
    <location>
        <begin position="3"/>
        <end position="30"/>
    </location>
</feature>
<dbReference type="GO" id="GO:0008270">
    <property type="term" value="F:zinc ion binding"/>
    <property type="evidence" value="ECO:0007669"/>
    <property type="project" value="UniProtKB-KW"/>
</dbReference>
<evidence type="ECO:0000256" key="6">
    <source>
        <dbReference type="ARBA" id="ARBA00022771"/>
    </source>
</evidence>
<evidence type="ECO:0000256" key="8">
    <source>
        <dbReference type="ARBA" id="ARBA00022833"/>
    </source>
</evidence>
<keyword evidence="6 9" id="KW-0863">Zinc-finger</keyword>
<dbReference type="Pfam" id="PF18044">
    <property type="entry name" value="zf-CCCH_4"/>
    <property type="match status" value="1"/>
</dbReference>
<dbReference type="SUPFAM" id="SSF57850">
    <property type="entry name" value="RING/U-box"/>
    <property type="match status" value="1"/>
</dbReference>
<evidence type="ECO:0000259" key="11">
    <source>
        <dbReference type="PROSITE" id="PS50089"/>
    </source>
</evidence>
<proteinExistence type="predicted"/>
<feature type="domain" description="RING-type" evidence="11">
    <location>
        <begin position="209"/>
        <end position="260"/>
    </location>
</feature>
<accession>A0A914EP92</accession>
<comment type="catalytic activity">
    <reaction evidence="1">
        <text>S-ubiquitinyl-[E2 ubiquitin-conjugating enzyme]-L-cysteine + [acceptor protein]-L-lysine = [E2 ubiquitin-conjugating enzyme]-L-cysteine + N(6)-ubiquitinyl-[acceptor protein]-L-lysine.</text>
        <dbReference type="EC" id="2.3.2.27"/>
    </reaction>
</comment>
<evidence type="ECO:0000256" key="7">
    <source>
        <dbReference type="ARBA" id="ARBA00022786"/>
    </source>
</evidence>
<dbReference type="GO" id="GO:0000209">
    <property type="term" value="P:protein polyubiquitination"/>
    <property type="evidence" value="ECO:0007669"/>
    <property type="project" value="InterPro"/>
</dbReference>
<feature type="zinc finger region" description="C3H1-type" evidence="9">
    <location>
        <begin position="136"/>
        <end position="163"/>
    </location>
</feature>
<reference evidence="14" key="1">
    <citation type="submission" date="2022-11" db="UniProtKB">
        <authorList>
            <consortium name="WormBaseParasite"/>
        </authorList>
    </citation>
    <scope>IDENTIFICATION</scope>
</reference>
<feature type="zinc finger region" description="C3H1-type" evidence="9">
    <location>
        <begin position="31"/>
        <end position="58"/>
    </location>
</feature>